<dbReference type="Gene3D" id="3.30.479.30">
    <property type="entry name" value="Band 7 domain"/>
    <property type="match status" value="1"/>
</dbReference>
<evidence type="ECO:0000256" key="2">
    <source>
        <dbReference type="ARBA" id="ARBA00006971"/>
    </source>
</evidence>
<evidence type="ECO:0000256" key="1">
    <source>
        <dbReference type="ARBA" id="ARBA00004167"/>
    </source>
</evidence>
<dbReference type="Pfam" id="PF01145">
    <property type="entry name" value="Band_7"/>
    <property type="match status" value="1"/>
</dbReference>
<dbReference type="InterPro" id="IPR001107">
    <property type="entry name" value="Band_7"/>
</dbReference>
<dbReference type="GO" id="GO:0016020">
    <property type="term" value="C:membrane"/>
    <property type="evidence" value="ECO:0007669"/>
    <property type="project" value="UniProtKB-SubCell"/>
</dbReference>
<dbReference type="OrthoDB" id="9779595at2"/>
<dbReference type="InterPro" id="IPR036013">
    <property type="entry name" value="Band_7/SPFH_dom_sf"/>
</dbReference>
<sequence length="365" mass="40787">MKPRSSQPHLRDEGHFVEALLLFLKQLTAHARWVFAALLFLYAVSGIHTIQPQQTALVRRLGRLQTHLHGPGLLVGLPKPFDEILLFETGKDTSLSLDAWALIGTKIGDPDQPLQLSQEELARRTNSRETTGAEYPQYENMTLNPVIHGYTLTADTNVIQGRFTLRYRIEDPFLFTTAGEGIDRLLAQLSYRALSARLVARRIDASLTDDRRELGTETAKLIQDEATRLNLGVRITGLDIRELSPPAQVLAAFEEVTNARQQAKTMFENARQYDAETLAKYEGEASAIRFRAEGYATTLVEDARGEAAAFVALLENYRVNPQLVSQRLLRETLDSVMGQVSSRTLLPAQQARPAVILEPAPEFAR</sequence>
<dbReference type="CDD" id="cd03404">
    <property type="entry name" value="SPFH_HflK"/>
    <property type="match status" value="1"/>
</dbReference>
<gene>
    <name evidence="4" type="ORF">SAMN02745166_00420</name>
</gene>
<dbReference type="SUPFAM" id="SSF117892">
    <property type="entry name" value="Band 7/SPFH domain"/>
    <property type="match status" value="1"/>
</dbReference>
<dbReference type="RefSeq" id="WP_078811628.1">
    <property type="nucleotide sequence ID" value="NZ_FUYE01000001.1"/>
</dbReference>
<evidence type="ECO:0000313" key="4">
    <source>
        <dbReference type="EMBL" id="SKA77751.1"/>
    </source>
</evidence>
<dbReference type="Proteomes" id="UP000190774">
    <property type="component" value="Unassembled WGS sequence"/>
</dbReference>
<dbReference type="STRING" id="48467.SAMN02745166_00420"/>
<feature type="domain" description="Band 7" evidence="3">
    <location>
        <begin position="45"/>
        <end position="257"/>
    </location>
</feature>
<reference evidence="5" key="1">
    <citation type="submission" date="2017-02" db="EMBL/GenBank/DDBJ databases">
        <authorList>
            <person name="Varghese N."/>
            <person name="Submissions S."/>
        </authorList>
    </citation>
    <scope>NUCLEOTIDE SEQUENCE [LARGE SCALE GENOMIC DNA]</scope>
    <source>
        <strain evidence="5">ATCC 700200</strain>
    </source>
</reference>
<keyword evidence="5" id="KW-1185">Reference proteome</keyword>
<name>A0A1T4WM97_9BACT</name>
<comment type="similarity">
    <text evidence="2">Belongs to the band 7/mec-2 family. HflK subfamily.</text>
</comment>
<dbReference type="SMART" id="SM00244">
    <property type="entry name" value="PHB"/>
    <property type="match status" value="1"/>
</dbReference>
<protein>
    <submittedName>
        <fullName evidence="4">HflK protein</fullName>
    </submittedName>
</protein>
<dbReference type="InterPro" id="IPR010201">
    <property type="entry name" value="HflK"/>
</dbReference>
<evidence type="ECO:0000313" key="5">
    <source>
        <dbReference type="Proteomes" id="UP000190774"/>
    </source>
</evidence>
<dbReference type="AlphaFoldDB" id="A0A1T4WM97"/>
<dbReference type="EMBL" id="FUYE01000001">
    <property type="protein sequence ID" value="SKA77751.1"/>
    <property type="molecule type" value="Genomic_DNA"/>
</dbReference>
<accession>A0A1T4WM97</accession>
<evidence type="ECO:0000259" key="3">
    <source>
        <dbReference type="SMART" id="SM00244"/>
    </source>
</evidence>
<comment type="subcellular location">
    <subcellularLocation>
        <location evidence="1">Membrane</location>
        <topology evidence="1">Single-pass membrane protein</topology>
    </subcellularLocation>
</comment>
<proteinExistence type="inferred from homology"/>
<organism evidence="4 5">
    <name type="scientific">Prosthecobacter debontii</name>
    <dbReference type="NCBI Taxonomy" id="48467"/>
    <lineage>
        <taxon>Bacteria</taxon>
        <taxon>Pseudomonadati</taxon>
        <taxon>Verrucomicrobiota</taxon>
        <taxon>Verrucomicrobiia</taxon>
        <taxon>Verrucomicrobiales</taxon>
        <taxon>Verrucomicrobiaceae</taxon>
        <taxon>Prosthecobacter</taxon>
    </lineage>
</organism>